<accession>R6TNX8</accession>
<dbReference type="EMBL" id="CBFW010000008">
    <property type="protein sequence ID" value="CDC69581.1"/>
    <property type="molecule type" value="Genomic_DNA"/>
</dbReference>
<sequence length="78" mass="8253">MPRSLPVGSASDTMNSRAADVRVKVPLFVTLLLTAGVDATAVPDEAAKTGMMPSGTVPIMIASTVRTEMIFFFMSCPF</sequence>
<evidence type="ECO:0000313" key="1">
    <source>
        <dbReference type="EMBL" id="CDC69581.1"/>
    </source>
</evidence>
<dbReference type="Proteomes" id="UP000017938">
    <property type="component" value="Unassembled WGS sequence"/>
</dbReference>
<comment type="caution">
    <text evidence="1">The sequence shown here is derived from an EMBL/GenBank/DDBJ whole genome shotgun (WGS) entry which is preliminary data.</text>
</comment>
<dbReference type="AlphaFoldDB" id="R6TNX8"/>
<organism evidence="1 2">
    <name type="scientific">Candidatus Colimorpha enterica</name>
    <dbReference type="NCBI Taxonomy" id="3083063"/>
    <lineage>
        <taxon>Bacteria</taxon>
        <taxon>Pseudomonadati</taxon>
        <taxon>Bacteroidota</taxon>
        <taxon>Bacteroidia</taxon>
        <taxon>Bacteroidales</taxon>
        <taxon>Candidatus Colimorpha</taxon>
    </lineage>
</organism>
<proteinExistence type="predicted"/>
<protein>
    <submittedName>
        <fullName evidence="1">Uncharacterized protein</fullName>
    </submittedName>
</protein>
<name>R6TNX8_9BACT</name>
<reference evidence="1" key="1">
    <citation type="submission" date="2012-11" db="EMBL/GenBank/DDBJ databases">
        <title>Dependencies among metagenomic species, viruses, plasmids and units of genetic variation.</title>
        <authorList>
            <person name="Nielsen H.B."/>
            <person name="Almeida M."/>
            <person name="Juncker A.S."/>
            <person name="Rasmussen S."/>
            <person name="Li J."/>
            <person name="Sunagawa S."/>
            <person name="Plichta D."/>
            <person name="Gautier L."/>
            <person name="Le Chatelier E."/>
            <person name="Peletier E."/>
            <person name="Bonde I."/>
            <person name="Nielsen T."/>
            <person name="Manichanh C."/>
            <person name="Arumugam M."/>
            <person name="Batto J."/>
            <person name="Santos M.B.Q.D."/>
            <person name="Blom N."/>
            <person name="Borruel N."/>
            <person name="Burgdorf K.S."/>
            <person name="Boumezbeur F."/>
            <person name="Casellas F."/>
            <person name="Dore J."/>
            <person name="Guarner F."/>
            <person name="Hansen T."/>
            <person name="Hildebrand F."/>
            <person name="Kaas R.S."/>
            <person name="Kennedy S."/>
            <person name="Kristiansen K."/>
            <person name="Kultima J.R."/>
            <person name="Leonard P."/>
            <person name="Levenez F."/>
            <person name="Lund O."/>
            <person name="Moumen B."/>
            <person name="Le Paslier D."/>
            <person name="Pons N."/>
            <person name="Pedersen O."/>
            <person name="Prifti E."/>
            <person name="Qin J."/>
            <person name="Raes J."/>
            <person name="Tap J."/>
            <person name="Tims S."/>
            <person name="Ussery D.W."/>
            <person name="Yamada T."/>
            <person name="MetaHit consortium"/>
            <person name="Renault P."/>
            <person name="Sicheritz-Ponten T."/>
            <person name="Bork P."/>
            <person name="Wang J."/>
            <person name="Brunak S."/>
            <person name="Ehrlich S.D."/>
        </authorList>
    </citation>
    <scope>NUCLEOTIDE SEQUENCE [LARGE SCALE GENOMIC DNA]</scope>
</reference>
<evidence type="ECO:0000313" key="2">
    <source>
        <dbReference type="Proteomes" id="UP000017938"/>
    </source>
</evidence>
<gene>
    <name evidence="1" type="ORF">BN580_00566</name>
</gene>